<sequence>MYLHSFFVPKLLFLNQIRGGAPVILCYCAVYIFSQEQQIDLLQYGMASTRNLCLFLLQIKGKQLQMTSRNNGIFPFVFAV</sequence>
<proteinExistence type="predicted"/>
<dbReference type="AlphaFoldDB" id="A0A8K0KFI9"/>
<protein>
    <submittedName>
        <fullName evidence="1">Uncharacterized protein</fullName>
    </submittedName>
</protein>
<reference evidence="1" key="2">
    <citation type="submission" date="2017-10" db="EMBL/GenBank/DDBJ databases">
        <title>Ladona fulva Genome sequencing and assembly.</title>
        <authorList>
            <person name="Murali S."/>
            <person name="Richards S."/>
            <person name="Bandaranaike D."/>
            <person name="Bellair M."/>
            <person name="Blankenburg K."/>
            <person name="Chao H."/>
            <person name="Dinh H."/>
            <person name="Doddapaneni H."/>
            <person name="Dugan-Rocha S."/>
            <person name="Elkadiri S."/>
            <person name="Gnanaolivu R."/>
            <person name="Hernandez B."/>
            <person name="Skinner E."/>
            <person name="Javaid M."/>
            <person name="Lee S."/>
            <person name="Li M."/>
            <person name="Ming W."/>
            <person name="Munidasa M."/>
            <person name="Muniz J."/>
            <person name="Nguyen L."/>
            <person name="Hughes D."/>
            <person name="Osuji N."/>
            <person name="Pu L.-L."/>
            <person name="Puazo M."/>
            <person name="Qu C."/>
            <person name="Quiroz J."/>
            <person name="Raj R."/>
            <person name="Weissenberger G."/>
            <person name="Xin Y."/>
            <person name="Zou X."/>
            <person name="Han Y."/>
            <person name="Worley K."/>
            <person name="Muzny D."/>
            <person name="Gibbs R."/>
        </authorList>
    </citation>
    <scope>NUCLEOTIDE SEQUENCE</scope>
    <source>
        <strain evidence="1">Sampled in the wild</strain>
    </source>
</reference>
<keyword evidence="2" id="KW-1185">Reference proteome</keyword>
<gene>
    <name evidence="1" type="ORF">J437_LFUL012413</name>
</gene>
<comment type="caution">
    <text evidence="1">The sequence shown here is derived from an EMBL/GenBank/DDBJ whole genome shotgun (WGS) entry which is preliminary data.</text>
</comment>
<name>A0A8K0KFI9_LADFU</name>
<reference evidence="1" key="1">
    <citation type="submission" date="2013-04" db="EMBL/GenBank/DDBJ databases">
        <authorList>
            <person name="Qu J."/>
            <person name="Murali S.C."/>
            <person name="Bandaranaike D."/>
            <person name="Bellair M."/>
            <person name="Blankenburg K."/>
            <person name="Chao H."/>
            <person name="Dinh H."/>
            <person name="Doddapaneni H."/>
            <person name="Downs B."/>
            <person name="Dugan-Rocha S."/>
            <person name="Elkadiri S."/>
            <person name="Gnanaolivu R.D."/>
            <person name="Hernandez B."/>
            <person name="Javaid M."/>
            <person name="Jayaseelan J.C."/>
            <person name="Lee S."/>
            <person name="Li M."/>
            <person name="Ming W."/>
            <person name="Munidasa M."/>
            <person name="Muniz J."/>
            <person name="Nguyen L."/>
            <person name="Ongeri F."/>
            <person name="Osuji N."/>
            <person name="Pu L.-L."/>
            <person name="Puazo M."/>
            <person name="Qu C."/>
            <person name="Quiroz J."/>
            <person name="Raj R."/>
            <person name="Weissenberger G."/>
            <person name="Xin Y."/>
            <person name="Zou X."/>
            <person name="Han Y."/>
            <person name="Richards S."/>
            <person name="Worley K."/>
            <person name="Muzny D."/>
            <person name="Gibbs R."/>
        </authorList>
    </citation>
    <scope>NUCLEOTIDE SEQUENCE</scope>
    <source>
        <strain evidence="1">Sampled in the wild</strain>
    </source>
</reference>
<accession>A0A8K0KFI9</accession>
<dbReference type="EMBL" id="KZ308555">
    <property type="protein sequence ID" value="KAG8231403.1"/>
    <property type="molecule type" value="Genomic_DNA"/>
</dbReference>
<dbReference type="Proteomes" id="UP000792457">
    <property type="component" value="Unassembled WGS sequence"/>
</dbReference>
<evidence type="ECO:0000313" key="2">
    <source>
        <dbReference type="Proteomes" id="UP000792457"/>
    </source>
</evidence>
<evidence type="ECO:0000313" key="1">
    <source>
        <dbReference type="EMBL" id="KAG8231403.1"/>
    </source>
</evidence>
<organism evidence="1 2">
    <name type="scientific">Ladona fulva</name>
    <name type="common">Scarce chaser dragonfly</name>
    <name type="synonym">Libellula fulva</name>
    <dbReference type="NCBI Taxonomy" id="123851"/>
    <lineage>
        <taxon>Eukaryota</taxon>
        <taxon>Metazoa</taxon>
        <taxon>Ecdysozoa</taxon>
        <taxon>Arthropoda</taxon>
        <taxon>Hexapoda</taxon>
        <taxon>Insecta</taxon>
        <taxon>Pterygota</taxon>
        <taxon>Palaeoptera</taxon>
        <taxon>Odonata</taxon>
        <taxon>Epiprocta</taxon>
        <taxon>Anisoptera</taxon>
        <taxon>Libelluloidea</taxon>
        <taxon>Libellulidae</taxon>
        <taxon>Ladona</taxon>
    </lineage>
</organism>